<proteinExistence type="predicted"/>
<dbReference type="Proteomes" id="UP000622604">
    <property type="component" value="Unassembled WGS sequence"/>
</dbReference>
<evidence type="ECO:0000313" key="1">
    <source>
        <dbReference type="EMBL" id="GGZ65342.1"/>
    </source>
</evidence>
<name>A0A8H9ID95_9ALTE</name>
<organism evidence="1 2">
    <name type="scientific">Paraglaciecola chathamensis</name>
    <dbReference type="NCBI Taxonomy" id="368405"/>
    <lineage>
        <taxon>Bacteria</taxon>
        <taxon>Pseudomonadati</taxon>
        <taxon>Pseudomonadota</taxon>
        <taxon>Gammaproteobacteria</taxon>
        <taxon>Alteromonadales</taxon>
        <taxon>Alteromonadaceae</taxon>
        <taxon>Paraglaciecola</taxon>
    </lineage>
</organism>
<reference evidence="1" key="2">
    <citation type="submission" date="2020-09" db="EMBL/GenBank/DDBJ databases">
        <authorList>
            <person name="Sun Q."/>
            <person name="Kim S."/>
        </authorList>
    </citation>
    <scope>NUCLEOTIDE SEQUENCE</scope>
    <source>
        <strain evidence="1">KCTC 32337</strain>
    </source>
</reference>
<comment type="caution">
    <text evidence="1">The sequence shown here is derived from an EMBL/GenBank/DDBJ whole genome shotgun (WGS) entry which is preliminary data.</text>
</comment>
<dbReference type="EMBL" id="BMZC01000006">
    <property type="protein sequence ID" value="GGZ65342.1"/>
    <property type="molecule type" value="Genomic_DNA"/>
</dbReference>
<dbReference type="AlphaFoldDB" id="A0A8H9ID95"/>
<reference evidence="1" key="1">
    <citation type="journal article" date="2014" name="Int. J. Syst. Evol. Microbiol.">
        <title>Complete genome sequence of Corynebacterium casei LMG S-19264T (=DSM 44701T), isolated from a smear-ripened cheese.</title>
        <authorList>
            <consortium name="US DOE Joint Genome Institute (JGI-PGF)"/>
            <person name="Walter F."/>
            <person name="Albersmeier A."/>
            <person name="Kalinowski J."/>
            <person name="Ruckert C."/>
        </authorList>
    </citation>
    <scope>NUCLEOTIDE SEQUENCE</scope>
    <source>
        <strain evidence="1">KCTC 32337</strain>
    </source>
</reference>
<protein>
    <submittedName>
        <fullName evidence="1">Uncharacterized protein</fullName>
    </submittedName>
</protein>
<accession>A0A8H9ID95</accession>
<sequence>MCVIKYKLVAVNNRFMTTSEELIIEHLFQRGALYHGNKGNSSLRIDAIHQRLEKLRYGHINEHPKKLGHCFASYYKNRTRN</sequence>
<evidence type="ECO:0000313" key="2">
    <source>
        <dbReference type="Proteomes" id="UP000622604"/>
    </source>
</evidence>
<gene>
    <name evidence="1" type="ORF">GCM10011274_24340</name>
</gene>